<dbReference type="OrthoDB" id="5362512at2759"/>
<dbReference type="EMBL" id="FJOG01000048">
    <property type="protein sequence ID" value="CZR67858.1"/>
    <property type="molecule type" value="Genomic_DNA"/>
</dbReference>
<evidence type="ECO:0000313" key="2">
    <source>
        <dbReference type="EMBL" id="CZR67858.1"/>
    </source>
</evidence>
<keyword evidence="3" id="KW-1185">Reference proteome</keyword>
<proteinExistence type="predicted"/>
<evidence type="ECO:0000259" key="1">
    <source>
        <dbReference type="Pfam" id="PF06985"/>
    </source>
</evidence>
<reference evidence="2 3" key="1">
    <citation type="submission" date="2016-03" db="EMBL/GenBank/DDBJ databases">
        <authorList>
            <person name="Ploux O."/>
        </authorList>
    </citation>
    <scope>NUCLEOTIDE SEQUENCE [LARGE SCALE GENOMIC DNA]</scope>
    <source>
        <strain evidence="2 3">UAMH 11012</strain>
    </source>
</reference>
<dbReference type="PANTHER" id="PTHR33112">
    <property type="entry name" value="DOMAIN PROTEIN, PUTATIVE-RELATED"/>
    <property type="match status" value="1"/>
</dbReference>
<dbReference type="InterPro" id="IPR010730">
    <property type="entry name" value="HET"/>
</dbReference>
<sequence length="653" mass="74543">MLNYLTSLLSSRSGRSPTDDLSTLCQPCASIFRSQYKDKPLGVTATHNFPQTVEQLQSSAESGCHLCYIRWDDLTPKDREALRGCAKITYGFWKSKIGNGIAFEYFYPTPPATGKPYLTVSVLFKPLDEFPNPLAGGERRYEPNTNNEQTYELAASWIQTCVETHAYCNRATPLPRNRILPTRLLDVGSGPERKPKLVLTNSLPSETQYMTLSHCWGGFQPLRLTMSTFADFQDHIPWTDLPKTFQDAITTTSKLGTKYLWIDSLCIIQDSEEDWREQAATMGDVYHNSWCNIGAGAARDARDGCFMDRHKNVVRPCKIQTSWIRTKTRRSTLHSRAWVVQELVLSPRVLHFGQQLFWECLELRACETFPDGFPNNKITKTSLDIHTLRHEMLKSNNPKYQRHQLWQKLVNRYSECSITKPEVDKLVAISGLARKLIIDGDQYVAGMWREILPDQLLWCADKGEQQLMPPNDYIPSWSWASLNKKTYTSVRTEFDRTKPIVRILQAHIPLLDSDPFGQILPGGILRLEGPLLKANIRRCMGIYNNTKWWLGDSLANFFSDREPYVDGHELFLLTIRSDDSHGLYNGIALEPTGQAAGKYRRTGYFCASNVKEQDGYVQYFKALHEASLETHEYEDALGVDEGSGLPFYRISIV</sequence>
<gene>
    <name evidence="2" type="ORF">PAC_17757</name>
</gene>
<dbReference type="Pfam" id="PF06985">
    <property type="entry name" value="HET"/>
    <property type="match status" value="1"/>
</dbReference>
<dbReference type="AlphaFoldDB" id="A0A1L7XSB1"/>
<organism evidence="2 3">
    <name type="scientific">Phialocephala subalpina</name>
    <dbReference type="NCBI Taxonomy" id="576137"/>
    <lineage>
        <taxon>Eukaryota</taxon>
        <taxon>Fungi</taxon>
        <taxon>Dikarya</taxon>
        <taxon>Ascomycota</taxon>
        <taxon>Pezizomycotina</taxon>
        <taxon>Leotiomycetes</taxon>
        <taxon>Helotiales</taxon>
        <taxon>Mollisiaceae</taxon>
        <taxon>Phialocephala</taxon>
        <taxon>Phialocephala fortinii species complex</taxon>
    </lineage>
</organism>
<feature type="domain" description="Heterokaryon incompatibility" evidence="1">
    <location>
        <begin position="209"/>
        <end position="342"/>
    </location>
</feature>
<protein>
    <recommendedName>
        <fullName evidence="1">Heterokaryon incompatibility domain-containing protein</fullName>
    </recommendedName>
</protein>
<dbReference type="Proteomes" id="UP000184330">
    <property type="component" value="Unassembled WGS sequence"/>
</dbReference>
<name>A0A1L7XSB1_9HELO</name>
<dbReference type="PANTHER" id="PTHR33112:SF16">
    <property type="entry name" value="HETEROKARYON INCOMPATIBILITY DOMAIN-CONTAINING PROTEIN"/>
    <property type="match status" value="1"/>
</dbReference>
<evidence type="ECO:0000313" key="3">
    <source>
        <dbReference type="Proteomes" id="UP000184330"/>
    </source>
</evidence>
<dbReference type="STRING" id="576137.A0A1L7XSB1"/>
<accession>A0A1L7XSB1</accession>